<accession>A0A835V212</accession>
<comment type="caution">
    <text evidence="6">The sequence shown here is derived from an EMBL/GenBank/DDBJ whole genome shotgun (WGS) entry which is preliminary data.</text>
</comment>
<dbReference type="GO" id="GO:0005634">
    <property type="term" value="C:nucleus"/>
    <property type="evidence" value="ECO:0007669"/>
    <property type="project" value="UniProtKB-SubCell"/>
</dbReference>
<name>A0A835V212_VANPL</name>
<dbReference type="Pfam" id="PF06200">
    <property type="entry name" value="tify"/>
    <property type="match status" value="1"/>
</dbReference>
<reference evidence="6 7" key="1">
    <citation type="journal article" date="2020" name="Nat. Food">
        <title>A phased Vanilla planifolia genome enables genetic improvement of flavour and production.</title>
        <authorList>
            <person name="Hasing T."/>
            <person name="Tang H."/>
            <person name="Brym M."/>
            <person name="Khazi F."/>
            <person name="Huang T."/>
            <person name="Chambers A.H."/>
        </authorList>
    </citation>
    <scope>NUCLEOTIDE SEQUENCE [LARGE SCALE GENOMIC DNA]</scope>
    <source>
        <tissue evidence="6">Leaf</tissue>
    </source>
</reference>
<evidence type="ECO:0000256" key="3">
    <source>
        <dbReference type="ARBA" id="ARBA00022843"/>
    </source>
</evidence>
<dbReference type="EMBL" id="JADCNL010000005">
    <property type="protein sequence ID" value="KAG0480206.1"/>
    <property type="molecule type" value="Genomic_DNA"/>
</dbReference>
<proteinExistence type="inferred from homology"/>
<keyword evidence="4" id="KW-0539">Nucleus</keyword>
<dbReference type="InterPro" id="IPR018467">
    <property type="entry name" value="CCT_CS"/>
</dbReference>
<dbReference type="PANTHER" id="PTHR33077">
    <property type="entry name" value="PROTEIN TIFY 4A-RELATED-RELATED"/>
    <property type="match status" value="1"/>
</dbReference>
<dbReference type="InterPro" id="IPR040390">
    <property type="entry name" value="TIFY/JAZ"/>
</dbReference>
<comment type="function">
    <text evidence="4">Repressor of jasmonate responses.</text>
</comment>
<dbReference type="AlphaFoldDB" id="A0A835V212"/>
<evidence type="ECO:0000313" key="6">
    <source>
        <dbReference type="EMBL" id="KAG0480206.1"/>
    </source>
</evidence>
<keyword evidence="2 4" id="KW-1184">Jasmonic acid signaling pathway</keyword>
<dbReference type="PANTHER" id="PTHR33077:SF52">
    <property type="entry name" value="PROTEIN TIFY 11D"/>
    <property type="match status" value="1"/>
</dbReference>
<sequence>MANCSELGWRSEKPIFSLTCGRLSQYLKEKGKAEEAPGTLSLMGAKENVASRNFTKSMELFPNHIAFARSAPPAVAKEPVKAQLTMFYGGRVLVFDHFPADKAMDLMQLASKASSTGGSTAISPANFSDLPLARKASLHRFLQKRKDRIGAKAPYGKAGGDGLKRAMAVKQEEIETVMTKPVVPPVSSERWTSSLYFGFTEGRADVTKCGLVVEI</sequence>
<organism evidence="6 7">
    <name type="scientific">Vanilla planifolia</name>
    <name type="common">Vanilla</name>
    <dbReference type="NCBI Taxonomy" id="51239"/>
    <lineage>
        <taxon>Eukaryota</taxon>
        <taxon>Viridiplantae</taxon>
        <taxon>Streptophyta</taxon>
        <taxon>Embryophyta</taxon>
        <taxon>Tracheophyta</taxon>
        <taxon>Spermatophyta</taxon>
        <taxon>Magnoliopsida</taxon>
        <taxon>Liliopsida</taxon>
        <taxon>Asparagales</taxon>
        <taxon>Orchidaceae</taxon>
        <taxon>Vanilloideae</taxon>
        <taxon>Vanilleae</taxon>
        <taxon>Vanilla</taxon>
    </lineage>
</organism>
<feature type="domain" description="Tify" evidence="5">
    <location>
        <begin position="77"/>
        <end position="112"/>
    </location>
</feature>
<evidence type="ECO:0000256" key="2">
    <source>
        <dbReference type="ARBA" id="ARBA00022819"/>
    </source>
</evidence>
<dbReference type="InterPro" id="IPR010399">
    <property type="entry name" value="Tify_dom"/>
</dbReference>
<dbReference type="SMART" id="SM00979">
    <property type="entry name" value="TIFY"/>
    <property type="match status" value="1"/>
</dbReference>
<keyword evidence="7" id="KW-1185">Reference proteome</keyword>
<gene>
    <name evidence="6" type="ORF">HPP92_011064</name>
</gene>
<comment type="similarity">
    <text evidence="1 4">Belongs to the TIFY/JAZ family.</text>
</comment>
<evidence type="ECO:0000259" key="5">
    <source>
        <dbReference type="PROSITE" id="PS51320"/>
    </source>
</evidence>
<dbReference type="GO" id="GO:0031347">
    <property type="term" value="P:regulation of defense response"/>
    <property type="evidence" value="ECO:0007669"/>
    <property type="project" value="UniProtKB-UniRule"/>
</dbReference>
<dbReference type="PROSITE" id="PS51320">
    <property type="entry name" value="TIFY"/>
    <property type="match status" value="1"/>
</dbReference>
<dbReference type="Pfam" id="PF09425">
    <property type="entry name" value="Jas_motif"/>
    <property type="match status" value="1"/>
</dbReference>
<evidence type="ECO:0000256" key="1">
    <source>
        <dbReference type="ARBA" id="ARBA00008614"/>
    </source>
</evidence>
<dbReference type="GO" id="GO:2000022">
    <property type="term" value="P:regulation of jasmonic acid mediated signaling pathway"/>
    <property type="evidence" value="ECO:0007669"/>
    <property type="project" value="UniProtKB-UniRule"/>
</dbReference>
<dbReference type="Proteomes" id="UP000636800">
    <property type="component" value="Chromosome 5"/>
</dbReference>
<comment type="domain">
    <text evidence="4">The jas domain is required for interaction with COI1.</text>
</comment>
<protein>
    <recommendedName>
        <fullName evidence="4">Protein TIFY</fullName>
    </recommendedName>
    <alternativeName>
        <fullName evidence="4">Jasmonate ZIM domain-containing protein</fullName>
    </alternativeName>
</protein>
<evidence type="ECO:0000313" key="7">
    <source>
        <dbReference type="Proteomes" id="UP000636800"/>
    </source>
</evidence>
<keyword evidence="3" id="KW-0832">Ubl conjugation</keyword>
<dbReference type="GO" id="GO:0009611">
    <property type="term" value="P:response to wounding"/>
    <property type="evidence" value="ECO:0007669"/>
    <property type="project" value="UniProtKB-UniRule"/>
</dbReference>
<comment type="subcellular location">
    <subcellularLocation>
        <location evidence="4">Nucleus</location>
    </subcellularLocation>
</comment>
<evidence type="ECO:0000256" key="4">
    <source>
        <dbReference type="RuleBase" id="RU369065"/>
    </source>
</evidence>